<keyword evidence="2" id="KW-0012">Acyltransferase</keyword>
<dbReference type="CDD" id="cd04301">
    <property type="entry name" value="NAT_SF"/>
    <property type="match status" value="1"/>
</dbReference>
<accession>A0A480AGR1</accession>
<dbReference type="InterPro" id="IPR050832">
    <property type="entry name" value="Bact_Acetyltransf"/>
</dbReference>
<keyword evidence="1" id="KW-0808">Transferase</keyword>
<name>A0A480AGR1_9BURK</name>
<organism evidence="4 5">
    <name type="scientific">Pseudaquabacterium pictum</name>
    <dbReference type="NCBI Taxonomy" id="2315236"/>
    <lineage>
        <taxon>Bacteria</taxon>
        <taxon>Pseudomonadati</taxon>
        <taxon>Pseudomonadota</taxon>
        <taxon>Betaproteobacteria</taxon>
        <taxon>Burkholderiales</taxon>
        <taxon>Sphaerotilaceae</taxon>
        <taxon>Pseudaquabacterium</taxon>
    </lineage>
</organism>
<dbReference type="Pfam" id="PF00583">
    <property type="entry name" value="Acetyltransf_1"/>
    <property type="match status" value="1"/>
</dbReference>
<evidence type="ECO:0000313" key="5">
    <source>
        <dbReference type="Proteomes" id="UP000301751"/>
    </source>
</evidence>
<dbReference type="PANTHER" id="PTHR43877">
    <property type="entry name" value="AMINOALKYLPHOSPHONATE N-ACETYLTRANSFERASE-RELATED-RELATED"/>
    <property type="match status" value="1"/>
</dbReference>
<reference evidence="5" key="1">
    <citation type="submission" date="2019-03" db="EMBL/GenBank/DDBJ databases">
        <title>Aquabacterium pictum sp.nov., the first bacteriochlorophyll a-containing freshwater bacterium in the genus Aquabacterium of the class Betaproteobacteria.</title>
        <authorList>
            <person name="Hirose S."/>
            <person name="Tank M."/>
            <person name="Hara E."/>
            <person name="Tamaki H."/>
            <person name="Takaichi S."/>
            <person name="Haruta S."/>
            <person name="Hanada S."/>
        </authorList>
    </citation>
    <scope>NUCLEOTIDE SEQUENCE [LARGE SCALE GENOMIC DNA]</scope>
    <source>
        <strain evidence="5">W35</strain>
    </source>
</reference>
<dbReference type="EMBL" id="BJCL01000001">
    <property type="protein sequence ID" value="GCL60939.1"/>
    <property type="molecule type" value="Genomic_DNA"/>
</dbReference>
<proteinExistence type="predicted"/>
<evidence type="ECO:0000256" key="2">
    <source>
        <dbReference type="ARBA" id="ARBA00023315"/>
    </source>
</evidence>
<dbReference type="AlphaFoldDB" id="A0A480AGR1"/>
<dbReference type="GO" id="GO:0016747">
    <property type="term" value="F:acyltransferase activity, transferring groups other than amino-acyl groups"/>
    <property type="evidence" value="ECO:0007669"/>
    <property type="project" value="InterPro"/>
</dbReference>
<evidence type="ECO:0000259" key="3">
    <source>
        <dbReference type="PROSITE" id="PS51186"/>
    </source>
</evidence>
<evidence type="ECO:0000313" key="4">
    <source>
        <dbReference type="EMBL" id="GCL60939.1"/>
    </source>
</evidence>
<protein>
    <recommendedName>
        <fullName evidence="3">N-acetyltransferase domain-containing protein</fullName>
    </recommendedName>
</protein>
<dbReference type="InterPro" id="IPR000182">
    <property type="entry name" value="GNAT_dom"/>
</dbReference>
<gene>
    <name evidence="4" type="ORF">AQPW35_00200</name>
</gene>
<evidence type="ECO:0000256" key="1">
    <source>
        <dbReference type="ARBA" id="ARBA00022679"/>
    </source>
</evidence>
<dbReference type="InterPro" id="IPR016181">
    <property type="entry name" value="Acyl_CoA_acyltransferase"/>
</dbReference>
<keyword evidence="5" id="KW-1185">Reference proteome</keyword>
<dbReference type="SUPFAM" id="SSF55729">
    <property type="entry name" value="Acyl-CoA N-acyltransferases (Nat)"/>
    <property type="match status" value="1"/>
</dbReference>
<dbReference type="OrthoDB" id="5916960at2"/>
<dbReference type="PROSITE" id="PS51186">
    <property type="entry name" value="GNAT"/>
    <property type="match status" value="1"/>
</dbReference>
<sequence>MTSDGSLATSHADWCGSDAAGLRFTGPDEAAGPECERILRSLPAWFGIEQALQDYVADADRYATFFAVATAPVAFITARQHGPQAWEVHCMAVHAACRGNGIGRRLHAHVEAWLQARGALVLQVKTLASSHPSPDYAQTRGFYSRLGYLPLEVFPQLWGPHLPVLQLVKWLGGVPAAAAPGDRPGL</sequence>
<feature type="domain" description="N-acetyltransferase" evidence="3">
    <location>
        <begin position="22"/>
        <end position="169"/>
    </location>
</feature>
<dbReference type="Proteomes" id="UP000301751">
    <property type="component" value="Unassembled WGS sequence"/>
</dbReference>
<dbReference type="Gene3D" id="3.40.630.30">
    <property type="match status" value="1"/>
</dbReference>
<dbReference type="RefSeq" id="WP_137730733.1">
    <property type="nucleotide sequence ID" value="NZ_BJCL01000001.1"/>
</dbReference>
<comment type="caution">
    <text evidence="4">The sequence shown here is derived from an EMBL/GenBank/DDBJ whole genome shotgun (WGS) entry which is preliminary data.</text>
</comment>